<evidence type="ECO:0000313" key="2">
    <source>
        <dbReference type="EMBL" id="AFU02936.1"/>
    </source>
</evidence>
<dbReference type="HOGENOM" id="CLU_577353_0_0_11"/>
<proteinExistence type="predicted"/>
<dbReference type="InterPro" id="IPR051781">
    <property type="entry name" value="Metallo-dep_Hydrolase"/>
</dbReference>
<dbReference type="InterPro" id="IPR032466">
    <property type="entry name" value="Metal_Hydrolase"/>
</dbReference>
<dbReference type="KEGG" id="nbr:O3I_024925"/>
<dbReference type="Proteomes" id="UP000006304">
    <property type="component" value="Chromosome"/>
</dbReference>
<gene>
    <name evidence="2" type="ORF">O3I_024925</name>
</gene>
<name>K0F662_NOCB7</name>
<dbReference type="STRING" id="1133849.O3I_024925"/>
<dbReference type="InterPro" id="IPR006680">
    <property type="entry name" value="Amidohydro-rel"/>
</dbReference>
<keyword evidence="2" id="KW-0378">Hydrolase</keyword>
<organism evidence="2 3">
    <name type="scientific">Nocardia brasiliensis (strain ATCC 700358 / HUJEG-1)</name>
    <dbReference type="NCBI Taxonomy" id="1133849"/>
    <lineage>
        <taxon>Bacteria</taxon>
        <taxon>Bacillati</taxon>
        <taxon>Actinomycetota</taxon>
        <taxon>Actinomycetes</taxon>
        <taxon>Mycobacteriales</taxon>
        <taxon>Nocardiaceae</taxon>
        <taxon>Nocardia</taxon>
    </lineage>
</organism>
<dbReference type="SUPFAM" id="SSF51338">
    <property type="entry name" value="Composite domain of metallo-dependent hydrolases"/>
    <property type="match status" value="1"/>
</dbReference>
<accession>K0F662</accession>
<dbReference type="AlphaFoldDB" id="K0F662"/>
<dbReference type="Pfam" id="PF01979">
    <property type="entry name" value="Amidohydro_1"/>
    <property type="match status" value="1"/>
</dbReference>
<keyword evidence="3" id="KW-1185">Reference proteome</keyword>
<dbReference type="Gene3D" id="3.20.20.140">
    <property type="entry name" value="Metal-dependent hydrolases"/>
    <property type="match status" value="2"/>
</dbReference>
<protein>
    <submittedName>
        <fullName evidence="2">Amidohydrolase</fullName>
    </submittedName>
</protein>
<dbReference type="EMBL" id="CP003876">
    <property type="protein sequence ID" value="AFU02936.1"/>
    <property type="molecule type" value="Genomic_DNA"/>
</dbReference>
<dbReference type="GO" id="GO:0016810">
    <property type="term" value="F:hydrolase activity, acting on carbon-nitrogen (but not peptide) bonds"/>
    <property type="evidence" value="ECO:0007669"/>
    <property type="project" value="InterPro"/>
</dbReference>
<evidence type="ECO:0000313" key="3">
    <source>
        <dbReference type="Proteomes" id="UP000006304"/>
    </source>
</evidence>
<dbReference type="Gene3D" id="2.30.40.10">
    <property type="entry name" value="Urease, subunit C, domain 1"/>
    <property type="match status" value="2"/>
</dbReference>
<dbReference type="InterPro" id="IPR011059">
    <property type="entry name" value="Metal-dep_hydrolase_composite"/>
</dbReference>
<dbReference type="eggNOG" id="COG1228">
    <property type="taxonomic scope" value="Bacteria"/>
</dbReference>
<dbReference type="PANTHER" id="PTHR43135">
    <property type="entry name" value="ALPHA-D-RIBOSE 1-METHYLPHOSPHONATE 5-TRIPHOSPHATE DIPHOSPHATASE"/>
    <property type="match status" value="1"/>
</dbReference>
<reference evidence="2 3" key="1">
    <citation type="journal article" date="2012" name="J. Bacteriol.">
        <title>Complete genome sequence of Nocardia brasiliensis HUJEG-1.</title>
        <authorList>
            <person name="Vera-Cabrera L."/>
            <person name="Ortiz-Lopez R."/>
            <person name="Elizondo-Gonzalez R."/>
            <person name="Perez-Maya A.A."/>
            <person name="Ocampo-Candiani J."/>
        </authorList>
    </citation>
    <scope>NUCLEOTIDE SEQUENCE [LARGE SCALE GENOMIC DNA]</scope>
    <source>
        <strain evidence="3">ATCC 700358</strain>
    </source>
</reference>
<dbReference type="PANTHER" id="PTHR43135:SF3">
    <property type="entry name" value="ALPHA-D-RIBOSE 1-METHYLPHOSPHONATE 5-TRIPHOSPHATE DIPHOSPHATASE"/>
    <property type="match status" value="1"/>
</dbReference>
<dbReference type="SUPFAM" id="SSF51556">
    <property type="entry name" value="Metallo-dependent hydrolases"/>
    <property type="match status" value="1"/>
</dbReference>
<feature type="domain" description="Amidohydrolase-related" evidence="1">
    <location>
        <begin position="60"/>
        <end position="419"/>
    </location>
</feature>
<dbReference type="RefSeq" id="WP_014985791.1">
    <property type="nucleotide sequence ID" value="NC_018681.1"/>
</dbReference>
<evidence type="ECO:0000259" key="1">
    <source>
        <dbReference type="Pfam" id="PF01979"/>
    </source>
</evidence>
<sequence length="463" mass="50969">MPVLTGRFVLPDVTIAHADEPDQEHVDVYVRDRLVDEIRPSGQLAAGDVTVIDDARGTVVTSALIDMHTHMPADNMLHLTDLFLLQTLRHGITIVRDAGDPDGTAIPAALSRVISGALPGPDIRYAYGFVGAAPARFPNAFSYDHPEQATEIVDRLLTLGATWVKSYDNIDLPRVAALREAAQEAGLGVLGHVPSGLGHDEALLPDAQHLFGVPPPRSLRRDHVLNRSIDWHAVDSRRVDVIRRASIENQLTLTPTLDVTMGILELDRYPEALQEETALAMPPFYSRVMWHPHHGLPAYRDISRDDFERARRALDRKRDLVARLHADGVPILLGTDTQQPFVAPGVALHRELHAFDQAGIPRREAFAAATTTAASALGLTTVGKVRPGMRAELLISRNDPHHMPWSVNKDLTAVVVNGALIRTADLDAAIARELHRFEGVFTDFTQRLLAQLSLRRLAKGFVR</sequence>